<name>A0ABV0JXB5_9CYAN</name>
<comment type="caution">
    <text evidence="1">The sequence shown here is derived from an EMBL/GenBank/DDBJ whole genome shotgun (WGS) entry which is preliminary data.</text>
</comment>
<keyword evidence="2" id="KW-1185">Reference proteome</keyword>
<dbReference type="Proteomes" id="UP001442494">
    <property type="component" value="Unassembled WGS sequence"/>
</dbReference>
<evidence type="ECO:0000313" key="2">
    <source>
        <dbReference type="Proteomes" id="UP001442494"/>
    </source>
</evidence>
<protein>
    <submittedName>
        <fullName evidence="1">Uncharacterized protein</fullName>
    </submittedName>
</protein>
<dbReference type="RefSeq" id="WP_190420667.1">
    <property type="nucleotide sequence ID" value="NZ_JAMPKK010000114.1"/>
</dbReference>
<organism evidence="1 2">
    <name type="scientific">Funiculus sociatus GB2-A5</name>
    <dbReference type="NCBI Taxonomy" id="2933946"/>
    <lineage>
        <taxon>Bacteria</taxon>
        <taxon>Bacillati</taxon>
        <taxon>Cyanobacteriota</taxon>
        <taxon>Cyanophyceae</taxon>
        <taxon>Coleofasciculales</taxon>
        <taxon>Coleofasciculaceae</taxon>
        <taxon>Funiculus</taxon>
    </lineage>
</organism>
<accession>A0ABV0JXB5</accession>
<gene>
    <name evidence="1" type="ORF">NDI37_27085</name>
</gene>
<evidence type="ECO:0000313" key="1">
    <source>
        <dbReference type="EMBL" id="MEP0868105.1"/>
    </source>
</evidence>
<sequence>MSTQTRIVLSAEVKPIVDEIKQVTSASSTSEVVSLMLTRYGKHFITWWLSNPHQNELAAAPLLEDV</sequence>
<dbReference type="EMBL" id="JAMPKK010000114">
    <property type="protein sequence ID" value="MEP0868105.1"/>
    <property type="molecule type" value="Genomic_DNA"/>
</dbReference>
<reference evidence="1 2" key="1">
    <citation type="submission" date="2022-04" db="EMBL/GenBank/DDBJ databases">
        <title>Positive selection, recombination, and allopatry shape intraspecific diversity of widespread and dominant cyanobacteria.</title>
        <authorList>
            <person name="Wei J."/>
            <person name="Shu W."/>
            <person name="Hu C."/>
        </authorList>
    </citation>
    <scope>NUCLEOTIDE SEQUENCE [LARGE SCALE GENOMIC DNA]</scope>
    <source>
        <strain evidence="1 2">GB2-A5</strain>
    </source>
</reference>
<proteinExistence type="predicted"/>